<feature type="non-terminal residue" evidence="1">
    <location>
        <position position="1"/>
    </location>
</feature>
<protein>
    <submittedName>
        <fullName evidence="1">Uncharacterized protein</fullName>
    </submittedName>
</protein>
<keyword evidence="2" id="KW-1185">Reference proteome</keyword>
<comment type="caution">
    <text evidence="1">The sequence shown here is derived from an EMBL/GenBank/DDBJ whole genome shotgun (WGS) entry which is preliminary data.</text>
</comment>
<accession>A0AAW1TV40</accession>
<dbReference type="EMBL" id="JARQZJ010000033">
    <property type="protein sequence ID" value="KAK9875427.1"/>
    <property type="molecule type" value="Genomic_DNA"/>
</dbReference>
<name>A0AAW1TV40_9CUCU</name>
<sequence length="54" mass="6721">WELDIHSFPNVPPVFSSWRKQDEYPKKWLRKILYNIRNNTREIHNQTQQTPIQE</sequence>
<evidence type="ECO:0000313" key="1">
    <source>
        <dbReference type="EMBL" id="KAK9875427.1"/>
    </source>
</evidence>
<proteinExistence type="predicted"/>
<reference evidence="1 2" key="1">
    <citation type="submission" date="2023-03" db="EMBL/GenBank/DDBJ databases">
        <title>Genome insight into feeding habits of ladybird beetles.</title>
        <authorList>
            <person name="Li H.-S."/>
            <person name="Huang Y.-H."/>
            <person name="Pang H."/>
        </authorList>
    </citation>
    <scope>NUCLEOTIDE SEQUENCE [LARGE SCALE GENOMIC DNA]</scope>
    <source>
        <strain evidence="1">SYSU_2023b</strain>
        <tissue evidence="1">Whole body</tissue>
    </source>
</reference>
<dbReference type="Proteomes" id="UP001431783">
    <property type="component" value="Unassembled WGS sequence"/>
</dbReference>
<gene>
    <name evidence="1" type="ORF">WA026_007820</name>
</gene>
<organism evidence="1 2">
    <name type="scientific">Henosepilachna vigintioctopunctata</name>
    <dbReference type="NCBI Taxonomy" id="420089"/>
    <lineage>
        <taxon>Eukaryota</taxon>
        <taxon>Metazoa</taxon>
        <taxon>Ecdysozoa</taxon>
        <taxon>Arthropoda</taxon>
        <taxon>Hexapoda</taxon>
        <taxon>Insecta</taxon>
        <taxon>Pterygota</taxon>
        <taxon>Neoptera</taxon>
        <taxon>Endopterygota</taxon>
        <taxon>Coleoptera</taxon>
        <taxon>Polyphaga</taxon>
        <taxon>Cucujiformia</taxon>
        <taxon>Coccinelloidea</taxon>
        <taxon>Coccinellidae</taxon>
        <taxon>Epilachninae</taxon>
        <taxon>Epilachnini</taxon>
        <taxon>Henosepilachna</taxon>
    </lineage>
</organism>
<evidence type="ECO:0000313" key="2">
    <source>
        <dbReference type="Proteomes" id="UP001431783"/>
    </source>
</evidence>
<dbReference type="AlphaFoldDB" id="A0AAW1TV40"/>
<feature type="non-terminal residue" evidence="1">
    <location>
        <position position="54"/>
    </location>
</feature>